<dbReference type="InterPro" id="IPR011042">
    <property type="entry name" value="6-blade_b-propeller_TolB-like"/>
</dbReference>
<protein>
    <submittedName>
        <fullName evidence="2">Unannotated protein</fullName>
    </submittedName>
</protein>
<evidence type="ECO:0000313" key="2">
    <source>
        <dbReference type="EMBL" id="CAB4693128.1"/>
    </source>
</evidence>
<organism evidence="2">
    <name type="scientific">freshwater metagenome</name>
    <dbReference type="NCBI Taxonomy" id="449393"/>
    <lineage>
        <taxon>unclassified sequences</taxon>
        <taxon>metagenomes</taxon>
        <taxon>ecological metagenomes</taxon>
    </lineage>
</organism>
<dbReference type="InterPro" id="IPR000033">
    <property type="entry name" value="LDLR_classB_rpt"/>
</dbReference>
<dbReference type="SUPFAM" id="SSF63825">
    <property type="entry name" value="YWTD domain"/>
    <property type="match status" value="1"/>
</dbReference>
<gene>
    <name evidence="2" type="ORF">UFOPK2399_00858</name>
</gene>
<name>A0A6J6P9B9_9ZZZZ</name>
<dbReference type="AlphaFoldDB" id="A0A6J6P9B9"/>
<evidence type="ECO:0000256" key="1">
    <source>
        <dbReference type="SAM" id="MobiDB-lite"/>
    </source>
</evidence>
<dbReference type="EMBL" id="CAEZXP010000001">
    <property type="protein sequence ID" value="CAB4693128.1"/>
    <property type="molecule type" value="Genomic_DNA"/>
</dbReference>
<feature type="region of interest" description="Disordered" evidence="1">
    <location>
        <begin position="122"/>
        <end position="142"/>
    </location>
</feature>
<dbReference type="SMART" id="SM00135">
    <property type="entry name" value="LY"/>
    <property type="match status" value="2"/>
</dbReference>
<proteinExistence type="predicted"/>
<dbReference type="Gene3D" id="2.120.10.30">
    <property type="entry name" value="TolB, C-terminal domain"/>
    <property type="match status" value="1"/>
</dbReference>
<accession>A0A6J6P9B9</accession>
<reference evidence="2" key="1">
    <citation type="submission" date="2020-05" db="EMBL/GenBank/DDBJ databases">
        <authorList>
            <person name="Chiriac C."/>
            <person name="Salcher M."/>
            <person name="Ghai R."/>
            <person name="Kavagutti S V."/>
        </authorList>
    </citation>
    <scope>NUCLEOTIDE SEQUENCE</scope>
</reference>
<sequence>MRRIGARKRLLVCASILAGVLVVGLAQATVPNNITQAFITGGNSTVGVTSDLTHVYWANNGDGTIGRANIDGTNVNQAFITGASGPITVAVDANFIYWVNQNNGTIGRAGINGTGGGSYRVRNDRRPRIPRPSATCERPHQC</sequence>